<gene>
    <name evidence="1" type="ORF">C1645_833638</name>
</gene>
<comment type="caution">
    <text evidence="1">The sequence shown here is derived from an EMBL/GenBank/DDBJ whole genome shotgun (WGS) entry which is preliminary data.</text>
</comment>
<dbReference type="AlphaFoldDB" id="A0A397SDJ0"/>
<sequence length="639" mass="75082">MVDEGTPAIEIIIKVSKNEKICFDKQHVGLLDEISEFVKKFGSLNVTLSKPIKDTGFEMHGFALEKAFDLHTIFQSSGYEKSWLIKKMAKDIPTIYICLQDAKSTGYPLRTNVGTDLFERVLRDLKFCNKVWTDVQKRSANWNNIEFKNVINLVDFLTNKNSNDDVCFLLCINEARVLISPTTEYTLSRISNFTHPKLIDPSSWDTTDLFFKLFYLYFQLTTMDIFIDSNNNYDDEYKNLEDRERLIIAYSSEPLLSEIALDLVKPRPRGELVIQIILAVVIHKLKRNKPKNTVRKFLKELYHHDSLPKITDKNYPTSVKSKLNSNYVFKKSNLKDYNKKCLCLYWQLSYHGHDQEVSNHISTHQNPVPKNLYWASFGLDYFNIDNNIIVILTNLLAFYILPFDSEWQVHNEEKGDIWKKFAEMREAFQALHKSKQDIFLMAQLIVIDSGIISNRIGRNYFENIRNHLINNGFISRIHGNEEEIKDLLKEYKDYLAKARLERNYYNKNTKLAIKQRKLIDQNYLLINNNTNPRKVHLFGIQNEAIYQQINYVFDENELLKKDPKSIIKAQAIANRSFYEFNLLKIKKANISKIIKKIKALFILVLTPSPLDYKCQEYLYNNIHPFIKNKYKDITYLKPI</sequence>
<name>A0A397SDJ0_9GLOM</name>
<accession>A0A397SDJ0</accession>
<proteinExistence type="predicted"/>
<evidence type="ECO:0000313" key="2">
    <source>
        <dbReference type="Proteomes" id="UP000265703"/>
    </source>
</evidence>
<dbReference type="EMBL" id="QKYT01000561">
    <property type="protein sequence ID" value="RIA83562.1"/>
    <property type="molecule type" value="Genomic_DNA"/>
</dbReference>
<dbReference type="OrthoDB" id="2384130at2759"/>
<dbReference type="STRING" id="658196.A0A397SDJ0"/>
<reference evidence="1 2" key="1">
    <citation type="submission" date="2018-06" db="EMBL/GenBank/DDBJ databases">
        <title>Comparative genomics reveals the genomic features of Rhizophagus irregularis, R. cerebriforme, R. diaphanum and Gigaspora rosea, and their symbiotic lifestyle signature.</title>
        <authorList>
            <person name="Morin E."/>
            <person name="San Clemente H."/>
            <person name="Chen E.C.H."/>
            <person name="De La Providencia I."/>
            <person name="Hainaut M."/>
            <person name="Kuo A."/>
            <person name="Kohler A."/>
            <person name="Murat C."/>
            <person name="Tang N."/>
            <person name="Roy S."/>
            <person name="Loubradou J."/>
            <person name="Henrissat B."/>
            <person name="Grigoriev I.V."/>
            <person name="Corradi N."/>
            <person name="Roux C."/>
            <person name="Martin F.M."/>
        </authorList>
    </citation>
    <scope>NUCLEOTIDE SEQUENCE [LARGE SCALE GENOMIC DNA]</scope>
    <source>
        <strain evidence="1 2">DAOM 227022</strain>
    </source>
</reference>
<dbReference type="Proteomes" id="UP000265703">
    <property type="component" value="Unassembled WGS sequence"/>
</dbReference>
<keyword evidence="2" id="KW-1185">Reference proteome</keyword>
<evidence type="ECO:0000313" key="1">
    <source>
        <dbReference type="EMBL" id="RIA83562.1"/>
    </source>
</evidence>
<dbReference type="PANTHER" id="PTHR33266:SF1">
    <property type="entry name" value="F-BOX DOMAIN-CONTAINING PROTEIN"/>
    <property type="match status" value="1"/>
</dbReference>
<dbReference type="PANTHER" id="PTHR33266">
    <property type="entry name" value="CHROMOSOME 15, WHOLE GENOME SHOTGUN SEQUENCE"/>
    <property type="match status" value="1"/>
</dbReference>
<protein>
    <submittedName>
        <fullName evidence="1">Uncharacterized protein</fullName>
    </submittedName>
</protein>
<organism evidence="1 2">
    <name type="scientific">Glomus cerebriforme</name>
    <dbReference type="NCBI Taxonomy" id="658196"/>
    <lineage>
        <taxon>Eukaryota</taxon>
        <taxon>Fungi</taxon>
        <taxon>Fungi incertae sedis</taxon>
        <taxon>Mucoromycota</taxon>
        <taxon>Glomeromycotina</taxon>
        <taxon>Glomeromycetes</taxon>
        <taxon>Glomerales</taxon>
        <taxon>Glomeraceae</taxon>
        <taxon>Glomus</taxon>
    </lineage>
</organism>